<reference evidence="1" key="1">
    <citation type="submission" date="2022-04" db="EMBL/GenBank/DDBJ databases">
        <title>Genome of the entomopathogenic fungus Entomophthora muscae.</title>
        <authorList>
            <person name="Elya C."/>
            <person name="Lovett B.R."/>
            <person name="Lee E."/>
            <person name="Macias A.M."/>
            <person name="Hajek A.E."/>
            <person name="De Bivort B.L."/>
            <person name="Kasson M.T."/>
            <person name="De Fine Licht H.H."/>
            <person name="Stajich J.E."/>
        </authorList>
    </citation>
    <scope>NUCLEOTIDE SEQUENCE</scope>
    <source>
        <strain evidence="1">Berkeley</strain>
    </source>
</reference>
<evidence type="ECO:0000313" key="1">
    <source>
        <dbReference type="EMBL" id="KAJ9086443.1"/>
    </source>
</evidence>
<dbReference type="EMBL" id="QTSX02000720">
    <property type="protein sequence ID" value="KAJ9086443.1"/>
    <property type="molecule type" value="Genomic_DNA"/>
</dbReference>
<evidence type="ECO:0000313" key="2">
    <source>
        <dbReference type="Proteomes" id="UP001165960"/>
    </source>
</evidence>
<protein>
    <submittedName>
        <fullName evidence="1">Uracil DNA glycosylase, variant 2</fullName>
        <ecNumber evidence="1">3.2.2.27</ecNumber>
    </submittedName>
</protein>
<dbReference type="EC" id="3.2.2.27" evidence="1"/>
<name>A0ACC2UHZ5_9FUNG</name>
<keyword evidence="1" id="KW-0378">Hydrolase</keyword>
<proteinExistence type="predicted"/>
<organism evidence="1 2">
    <name type="scientific">Entomophthora muscae</name>
    <dbReference type="NCBI Taxonomy" id="34485"/>
    <lineage>
        <taxon>Eukaryota</taxon>
        <taxon>Fungi</taxon>
        <taxon>Fungi incertae sedis</taxon>
        <taxon>Zoopagomycota</taxon>
        <taxon>Entomophthoromycotina</taxon>
        <taxon>Entomophthoromycetes</taxon>
        <taxon>Entomophthorales</taxon>
        <taxon>Entomophthoraceae</taxon>
        <taxon>Entomophthora</taxon>
    </lineage>
</organism>
<gene>
    <name evidence="1" type="primary">UNG1_1</name>
    <name evidence="1" type="ORF">DSO57_1004167</name>
</gene>
<accession>A0ACC2UHZ5</accession>
<keyword evidence="2" id="KW-1185">Reference proteome</keyword>
<keyword evidence="1" id="KW-0326">Glycosidase</keyword>
<sequence>MTLTPKASETSKDLKRPRGIESYFIASPKKKLDESLTKKEEVVKPQGEAKVATEIRSELNITTDSISESNVELAEKLPEELRKIIQLEIETLHPSWFKALESQFTMPYFLKLKDFLNSEFTGNNTIFPPGKHLYWYTPDVYSWSRFTPVSEVKVIIIGQDPYHNVNQAHGLCFSVNKGNAKPPSLRNIFKELKNEYPDYKEPSHGYLGGWAAQGVLLLNAALTVRAHQANSHADKGWEQFTDSVIAHLNKAQSNLVFILWGSYAQKKGKSIDSKKHLVIKGVHPSPLSASRGFFGSNHFLKTNEYLKSHGKAQIDWQQTDELPATN</sequence>
<dbReference type="Proteomes" id="UP001165960">
    <property type="component" value="Unassembled WGS sequence"/>
</dbReference>
<comment type="caution">
    <text evidence="1">The sequence shown here is derived from an EMBL/GenBank/DDBJ whole genome shotgun (WGS) entry which is preliminary data.</text>
</comment>